<organism evidence="8 9">
    <name type="scientific">Rhododendron simsii</name>
    <name type="common">Sims's rhododendron</name>
    <dbReference type="NCBI Taxonomy" id="118357"/>
    <lineage>
        <taxon>Eukaryota</taxon>
        <taxon>Viridiplantae</taxon>
        <taxon>Streptophyta</taxon>
        <taxon>Embryophyta</taxon>
        <taxon>Tracheophyta</taxon>
        <taxon>Spermatophyta</taxon>
        <taxon>Magnoliopsida</taxon>
        <taxon>eudicotyledons</taxon>
        <taxon>Gunneridae</taxon>
        <taxon>Pentapetalae</taxon>
        <taxon>asterids</taxon>
        <taxon>Ericales</taxon>
        <taxon>Ericaceae</taxon>
        <taxon>Ericoideae</taxon>
        <taxon>Rhodoreae</taxon>
        <taxon>Rhododendron</taxon>
    </lineage>
</organism>
<dbReference type="EMBL" id="WJXA01000013">
    <property type="protein sequence ID" value="KAF7119772.1"/>
    <property type="molecule type" value="Genomic_DNA"/>
</dbReference>
<evidence type="ECO:0000259" key="7">
    <source>
        <dbReference type="PROSITE" id="PS51675"/>
    </source>
</evidence>
<dbReference type="OrthoDB" id="278300at2759"/>
<keyword evidence="2" id="KW-0489">Methyltransferase</keyword>
<dbReference type="Proteomes" id="UP000626092">
    <property type="component" value="Unassembled WGS sequence"/>
</dbReference>
<evidence type="ECO:0000313" key="9">
    <source>
        <dbReference type="Proteomes" id="UP000626092"/>
    </source>
</evidence>
<feature type="region of interest" description="Disordered" evidence="6">
    <location>
        <begin position="284"/>
        <end position="321"/>
    </location>
</feature>
<dbReference type="InterPro" id="IPR028564">
    <property type="entry name" value="MT_TRM10-typ"/>
</dbReference>
<protein>
    <recommendedName>
        <fullName evidence="1">tRNA (guanine(9)-N(1))-methyltransferase</fullName>
        <ecNumber evidence="1">2.1.1.221</ecNumber>
    </recommendedName>
</protein>
<keyword evidence="9" id="KW-1185">Reference proteome</keyword>
<evidence type="ECO:0000256" key="5">
    <source>
        <dbReference type="ARBA" id="ARBA00048434"/>
    </source>
</evidence>
<reference evidence="8" key="1">
    <citation type="submission" date="2019-11" db="EMBL/GenBank/DDBJ databases">
        <authorList>
            <person name="Liu Y."/>
            <person name="Hou J."/>
            <person name="Li T.-Q."/>
            <person name="Guan C.-H."/>
            <person name="Wu X."/>
            <person name="Wu H.-Z."/>
            <person name="Ling F."/>
            <person name="Zhang R."/>
            <person name="Shi X.-G."/>
            <person name="Ren J.-P."/>
            <person name="Chen E.-F."/>
            <person name="Sun J.-M."/>
        </authorList>
    </citation>
    <scope>NUCLEOTIDE SEQUENCE</scope>
    <source>
        <strain evidence="8">Adult_tree_wgs_1</strain>
        <tissue evidence="8">Leaves</tissue>
    </source>
</reference>
<dbReference type="CDD" id="cd18089">
    <property type="entry name" value="SPOUT_Trm10-like"/>
    <property type="match status" value="1"/>
</dbReference>
<gene>
    <name evidence="8" type="ORF">RHSIM_Rhsim13G0140600</name>
</gene>
<comment type="catalytic activity">
    <reaction evidence="5">
        <text>guanosine(9) in tRNA + S-adenosyl-L-methionine = N(1)-methylguanosine(9) in tRNA + S-adenosyl-L-homocysteine + H(+)</text>
        <dbReference type="Rhea" id="RHEA:43156"/>
        <dbReference type="Rhea" id="RHEA-COMP:10367"/>
        <dbReference type="Rhea" id="RHEA-COMP:10368"/>
        <dbReference type="ChEBI" id="CHEBI:15378"/>
        <dbReference type="ChEBI" id="CHEBI:57856"/>
        <dbReference type="ChEBI" id="CHEBI:59789"/>
        <dbReference type="ChEBI" id="CHEBI:73542"/>
        <dbReference type="ChEBI" id="CHEBI:74269"/>
        <dbReference type="EC" id="2.1.1.221"/>
    </reaction>
</comment>
<dbReference type="PANTHER" id="PTHR13563:SF13">
    <property type="entry name" value="TRNA METHYLTRANSFERASE 10 HOMOLOG A"/>
    <property type="match status" value="1"/>
</dbReference>
<dbReference type="AlphaFoldDB" id="A0A834L6G2"/>
<evidence type="ECO:0000256" key="3">
    <source>
        <dbReference type="ARBA" id="ARBA00022679"/>
    </source>
</evidence>
<feature type="compositionally biased region" description="Basic residues" evidence="6">
    <location>
        <begin position="311"/>
        <end position="321"/>
    </location>
</feature>
<evidence type="ECO:0000256" key="2">
    <source>
        <dbReference type="ARBA" id="ARBA00022603"/>
    </source>
</evidence>
<name>A0A834L6G2_RHOSS</name>
<comment type="caution">
    <text evidence="8">The sequence shown here is derived from an EMBL/GenBank/DDBJ whole genome shotgun (WGS) entry which is preliminary data.</text>
</comment>
<dbReference type="PANTHER" id="PTHR13563">
    <property type="entry name" value="TRNA (GUANINE-9-) METHYLTRANSFERASE"/>
    <property type="match status" value="1"/>
</dbReference>
<sequence length="321" mass="36849">MRTAAEKDPLQPLLSGRAQKKKQKFKAKKAQKKALVKEQKKREGERKRKEWEGRVAGLSEEEREKLIGSGNGSRKERMAKKLEERENKVKRLNEAKTHGQNIVVDLELASLMTPSEINSLVHQSQREKGCENGGGAANVPQLQFNSPGHLWLTGCHGEMEIQLQRLPGFDKWIIEKENRPYIEAFQDRKKRLVYLTTDSENILEELDPRKIYIVGGLVERNRWKGITMKKAKEQGIKTAKLPIGNYMKMSGSKVLTVNQVIEILLKFVETRDWKTSFFKVIPQRKRCEADSEKNQGDSNGEDNEEAADQVKRKKKRVESAD</sequence>
<dbReference type="PROSITE" id="PS51675">
    <property type="entry name" value="SAM_MT_TRM10"/>
    <property type="match status" value="1"/>
</dbReference>
<dbReference type="GO" id="GO:0000049">
    <property type="term" value="F:tRNA binding"/>
    <property type="evidence" value="ECO:0007669"/>
    <property type="project" value="TreeGrafter"/>
</dbReference>
<feature type="compositionally biased region" description="Basic and acidic residues" evidence="6">
    <location>
        <begin position="285"/>
        <end position="295"/>
    </location>
</feature>
<dbReference type="GO" id="GO:0005634">
    <property type="term" value="C:nucleus"/>
    <property type="evidence" value="ECO:0007669"/>
    <property type="project" value="TreeGrafter"/>
</dbReference>
<feature type="region of interest" description="Disordered" evidence="6">
    <location>
        <begin position="1"/>
        <end position="78"/>
    </location>
</feature>
<accession>A0A834L6G2</accession>
<keyword evidence="4" id="KW-0949">S-adenosyl-L-methionine</keyword>
<feature type="compositionally biased region" description="Basic residues" evidence="6">
    <location>
        <begin position="18"/>
        <end position="34"/>
    </location>
</feature>
<feature type="domain" description="SAM-dependent MTase TRM10-type" evidence="7">
    <location>
        <begin position="88"/>
        <end position="288"/>
    </location>
</feature>
<keyword evidence="3" id="KW-0808">Transferase</keyword>
<evidence type="ECO:0000313" key="8">
    <source>
        <dbReference type="EMBL" id="KAF7119772.1"/>
    </source>
</evidence>
<proteinExistence type="predicted"/>
<dbReference type="GO" id="GO:0052905">
    <property type="term" value="F:tRNA (guanosine(9)-N1)-methyltransferase activity"/>
    <property type="evidence" value="ECO:0007669"/>
    <property type="project" value="UniProtKB-EC"/>
</dbReference>
<dbReference type="InterPro" id="IPR007356">
    <property type="entry name" value="tRNA_m1G_MeTrfase_euk"/>
</dbReference>
<dbReference type="InterPro" id="IPR038459">
    <property type="entry name" value="MT_TRM10-typ_sf"/>
</dbReference>
<dbReference type="Gene3D" id="3.40.1280.30">
    <property type="match status" value="1"/>
</dbReference>
<evidence type="ECO:0000256" key="6">
    <source>
        <dbReference type="SAM" id="MobiDB-lite"/>
    </source>
</evidence>
<feature type="compositionally biased region" description="Basic and acidic residues" evidence="6">
    <location>
        <begin position="35"/>
        <end position="53"/>
    </location>
</feature>
<dbReference type="EC" id="2.1.1.221" evidence="1"/>
<dbReference type="FunFam" id="3.40.1280.30:FF:000018">
    <property type="entry name" value="Os02g0725600 protein"/>
    <property type="match status" value="1"/>
</dbReference>
<dbReference type="GO" id="GO:0002939">
    <property type="term" value="P:tRNA N1-guanine methylation"/>
    <property type="evidence" value="ECO:0007669"/>
    <property type="project" value="TreeGrafter"/>
</dbReference>
<evidence type="ECO:0000256" key="4">
    <source>
        <dbReference type="ARBA" id="ARBA00022691"/>
    </source>
</evidence>
<evidence type="ECO:0000256" key="1">
    <source>
        <dbReference type="ARBA" id="ARBA00012797"/>
    </source>
</evidence>